<dbReference type="RefSeq" id="WP_008541843.1">
    <property type="nucleotide sequence ID" value="NZ_JH604942.1"/>
</dbReference>
<dbReference type="PANTHER" id="PTHR11712">
    <property type="entry name" value="POLYKETIDE SYNTHASE-RELATED"/>
    <property type="match status" value="1"/>
</dbReference>
<dbReference type="SUPFAM" id="SSF53901">
    <property type="entry name" value="Thiolase-like"/>
    <property type="match status" value="1"/>
</dbReference>
<dbReference type="STRING" id="762967.HMPREF9440_01050"/>
<accession>H3KE86</accession>
<gene>
    <name evidence="3" type="ORF">HMPREF9440_01050</name>
</gene>
<dbReference type="HOGENOM" id="CLU_1264039_0_0_4"/>
<dbReference type="Gene3D" id="3.40.47.10">
    <property type="match status" value="1"/>
</dbReference>
<evidence type="ECO:0000256" key="1">
    <source>
        <dbReference type="ARBA" id="ARBA00022679"/>
    </source>
</evidence>
<dbReference type="Proteomes" id="UP000004956">
    <property type="component" value="Unassembled WGS sequence"/>
</dbReference>
<dbReference type="GO" id="GO:0006633">
    <property type="term" value="P:fatty acid biosynthetic process"/>
    <property type="evidence" value="ECO:0007669"/>
    <property type="project" value="TreeGrafter"/>
</dbReference>
<dbReference type="GO" id="GO:0005829">
    <property type="term" value="C:cytosol"/>
    <property type="evidence" value="ECO:0007669"/>
    <property type="project" value="TreeGrafter"/>
</dbReference>
<dbReference type="InterPro" id="IPR000794">
    <property type="entry name" value="Beta-ketoacyl_synthase"/>
</dbReference>
<reference evidence="3 4" key="1">
    <citation type="submission" date="2011-11" db="EMBL/GenBank/DDBJ databases">
        <authorList>
            <person name="Weinstock G."/>
            <person name="Sodergren E."/>
            <person name="Clifton S."/>
            <person name="Fulton L."/>
            <person name="Fulton B."/>
            <person name="Courtney L."/>
            <person name="Fronick C."/>
            <person name="Harrison M."/>
            <person name="Strong C."/>
            <person name="Farmer C."/>
            <person name="Delahaunty K."/>
            <person name="Markovic C."/>
            <person name="Hall O."/>
            <person name="Minx P."/>
            <person name="Tomlinson C."/>
            <person name="Mitreva M."/>
            <person name="Hou S."/>
            <person name="Chen J."/>
            <person name="Wollam A."/>
            <person name="Pepin K.H."/>
            <person name="Johnson M."/>
            <person name="Bhonagiri V."/>
            <person name="Zhang X."/>
            <person name="Suruliraj S."/>
            <person name="Warren W."/>
            <person name="Chinwalla A."/>
            <person name="Mardis E.R."/>
            <person name="Wilson R.K."/>
        </authorList>
    </citation>
    <scope>NUCLEOTIDE SEQUENCE [LARGE SCALE GENOMIC DNA]</scope>
    <source>
        <strain evidence="3 4">YIT 11816</strain>
    </source>
</reference>
<organism evidence="3 4">
    <name type="scientific">Sutterella parvirubra YIT 11816</name>
    <dbReference type="NCBI Taxonomy" id="762967"/>
    <lineage>
        <taxon>Bacteria</taxon>
        <taxon>Pseudomonadati</taxon>
        <taxon>Pseudomonadota</taxon>
        <taxon>Betaproteobacteria</taxon>
        <taxon>Burkholderiales</taxon>
        <taxon>Sutterellaceae</taxon>
        <taxon>Sutterella</taxon>
    </lineage>
</organism>
<dbReference type="PANTHER" id="PTHR11712:SF320">
    <property type="entry name" value="BETA-KETOACYL SYNTHASE"/>
    <property type="match status" value="1"/>
</dbReference>
<name>H3KE86_9BURK</name>
<dbReference type="GO" id="GO:0004315">
    <property type="term" value="F:3-oxoacyl-[acyl-carrier-protein] synthase activity"/>
    <property type="evidence" value="ECO:0007669"/>
    <property type="project" value="TreeGrafter"/>
</dbReference>
<protein>
    <submittedName>
        <fullName evidence="3">Beta-ketoacyl synthase protein</fullName>
    </submittedName>
</protein>
<dbReference type="EMBL" id="AFBQ01000142">
    <property type="protein sequence ID" value="EHY31570.1"/>
    <property type="molecule type" value="Genomic_DNA"/>
</dbReference>
<comment type="caution">
    <text evidence="3">The sequence shown here is derived from an EMBL/GenBank/DDBJ whole genome shotgun (WGS) entry which is preliminary data.</text>
</comment>
<proteinExistence type="predicted"/>
<dbReference type="InterPro" id="IPR016039">
    <property type="entry name" value="Thiolase-like"/>
</dbReference>
<keyword evidence="4" id="KW-1185">Reference proteome</keyword>
<sequence length="219" mass="22768">MPTERADILIAGHATLSTPGDDDALAGAIFAPARRALPVWEDVLERPVRYGAVDDARLPAPEELLAAVPGLRSEEAAARGNRLAEAVARRIEPVVEAAKEKFGASRVGILIGTSVAGMSETEAAFLAGPVEHADDRLLEIANPVRYLRRRFRLTGPGAAVSTACTSSAKAMASAARWIRAGICDAVVTGGIDAASRFTVKGFDALGVLSKGLAQPFAAA</sequence>
<dbReference type="AlphaFoldDB" id="H3KE86"/>
<evidence type="ECO:0000259" key="2">
    <source>
        <dbReference type="Pfam" id="PF00109"/>
    </source>
</evidence>
<dbReference type="InterPro" id="IPR014030">
    <property type="entry name" value="Ketoacyl_synth_N"/>
</dbReference>
<evidence type="ECO:0000313" key="4">
    <source>
        <dbReference type="Proteomes" id="UP000004956"/>
    </source>
</evidence>
<feature type="domain" description="Beta-ketoacyl synthase-like N-terminal" evidence="2">
    <location>
        <begin position="140"/>
        <end position="211"/>
    </location>
</feature>
<keyword evidence="1" id="KW-0808">Transferase</keyword>
<dbReference type="Pfam" id="PF00109">
    <property type="entry name" value="ketoacyl-synt"/>
    <property type="match status" value="1"/>
</dbReference>
<evidence type="ECO:0000313" key="3">
    <source>
        <dbReference type="EMBL" id="EHY31570.1"/>
    </source>
</evidence>
<feature type="non-terminal residue" evidence="3">
    <location>
        <position position="219"/>
    </location>
</feature>